<evidence type="ECO:0000256" key="1">
    <source>
        <dbReference type="ARBA" id="ARBA00004127"/>
    </source>
</evidence>
<keyword evidence="3 5" id="KW-1133">Transmembrane helix</keyword>
<accession>A0ABT3CUF8</accession>
<dbReference type="HAMAP" id="MF_00445">
    <property type="entry name" value="NDH1_NuoN_1"/>
    <property type="match status" value="1"/>
</dbReference>
<reference evidence="8 9" key="1">
    <citation type="submission" date="2022-10" db="EMBL/GenBank/DDBJ databases">
        <title>Comparative genomics and taxonomic characterization of three novel marine species of genus Reichenbachiella exhibiting antioxidant and polysaccharide degradation activities.</title>
        <authorList>
            <person name="Muhammad N."/>
            <person name="Lee Y.-J."/>
            <person name="Ko J."/>
            <person name="Kim S.-G."/>
        </authorList>
    </citation>
    <scope>NUCLEOTIDE SEQUENCE [LARGE SCALE GENOMIC DNA]</scope>
    <source>
        <strain evidence="8 9">ABR2-5</strain>
    </source>
</reference>
<organism evidence="8 9">
    <name type="scientific">Reichenbachiella ulvae</name>
    <dbReference type="NCBI Taxonomy" id="2980104"/>
    <lineage>
        <taxon>Bacteria</taxon>
        <taxon>Pseudomonadati</taxon>
        <taxon>Bacteroidota</taxon>
        <taxon>Cytophagia</taxon>
        <taxon>Cytophagales</taxon>
        <taxon>Reichenbachiellaceae</taxon>
        <taxon>Reichenbachiella</taxon>
    </lineage>
</organism>
<evidence type="ECO:0000256" key="3">
    <source>
        <dbReference type="ARBA" id="ARBA00022989"/>
    </source>
</evidence>
<feature type="transmembrane region" description="Helical" evidence="5">
    <location>
        <begin position="20"/>
        <end position="40"/>
    </location>
</feature>
<feature type="transmembrane region" description="Helical" evidence="5">
    <location>
        <begin position="86"/>
        <end position="101"/>
    </location>
</feature>
<comment type="similarity">
    <text evidence="5">Belongs to the complex I subunit 2 family.</text>
</comment>
<dbReference type="PRINTS" id="PR01437">
    <property type="entry name" value="NUOXDRDTASE4"/>
</dbReference>
<feature type="transmembrane region" description="Helical" evidence="5">
    <location>
        <begin position="456"/>
        <end position="474"/>
    </location>
</feature>
<feature type="transmembrane region" description="Helical" evidence="5">
    <location>
        <begin position="113"/>
        <end position="130"/>
    </location>
</feature>
<keyword evidence="5" id="KW-1278">Translocase</keyword>
<comment type="subunit">
    <text evidence="5">NDH-1 is composed of 14 different subunits. Subunits NuoA, H, J, K, L, M, N constitute the membrane sector of the complex.</text>
</comment>
<evidence type="ECO:0000256" key="6">
    <source>
        <dbReference type="RuleBase" id="RU000320"/>
    </source>
</evidence>
<feature type="transmembrane region" description="Helical" evidence="5">
    <location>
        <begin position="305"/>
        <end position="325"/>
    </location>
</feature>
<comment type="caution">
    <text evidence="8">The sequence shown here is derived from an EMBL/GenBank/DDBJ whole genome shotgun (WGS) entry which is preliminary data.</text>
</comment>
<dbReference type="Pfam" id="PF00361">
    <property type="entry name" value="Proton_antipo_M"/>
    <property type="match status" value="1"/>
</dbReference>
<keyword evidence="2 5" id="KW-0812">Transmembrane</keyword>
<proteinExistence type="inferred from homology"/>
<feature type="transmembrane region" description="Helical" evidence="5">
    <location>
        <begin position="167"/>
        <end position="188"/>
    </location>
</feature>
<comment type="function">
    <text evidence="5">NDH-1 shuttles electrons from NADH, via FMN and iron-sulfur (Fe-S) centers, to quinones in the respiratory chain. The immediate electron acceptor for the enzyme in this species is believed to be a menaquinone. Couples the redox reaction to proton translocation (for every two electrons transferred, four hydrogen ions are translocated across the cytoplasmic membrane), and thus conserves the redox energy in a proton gradient.</text>
</comment>
<dbReference type="InterPro" id="IPR003918">
    <property type="entry name" value="NADH_UbQ_OxRdtase"/>
</dbReference>
<dbReference type="EC" id="7.1.1.-" evidence="5"/>
<feature type="transmembrane region" description="Helical" evidence="5">
    <location>
        <begin position="280"/>
        <end position="298"/>
    </location>
</feature>
<protein>
    <recommendedName>
        <fullName evidence="5">NADH-quinone oxidoreductase subunit N</fullName>
        <ecNumber evidence="5">7.1.1.-</ecNumber>
    </recommendedName>
    <alternativeName>
        <fullName evidence="5">NADH dehydrogenase I subunit N</fullName>
    </alternativeName>
    <alternativeName>
        <fullName evidence="5">NDH-1 subunit N</fullName>
    </alternativeName>
</protein>
<evidence type="ECO:0000259" key="7">
    <source>
        <dbReference type="Pfam" id="PF00361"/>
    </source>
</evidence>
<dbReference type="InterPro" id="IPR010096">
    <property type="entry name" value="NADH-Q_OxRdtase_suN/2"/>
</dbReference>
<evidence type="ECO:0000313" key="8">
    <source>
        <dbReference type="EMBL" id="MCV9387272.1"/>
    </source>
</evidence>
<dbReference type="InterPro" id="IPR001750">
    <property type="entry name" value="ND/Mrp_TM"/>
</dbReference>
<feature type="transmembrane region" description="Helical" evidence="5">
    <location>
        <begin position="415"/>
        <end position="435"/>
    </location>
</feature>
<dbReference type="EMBL" id="JAOYOD010000001">
    <property type="protein sequence ID" value="MCV9387272.1"/>
    <property type="molecule type" value="Genomic_DNA"/>
</dbReference>
<sequence>MNQQGFHSYLTNLIGEFAYLLPELTLIIGSLLVVLFDLIYGRGKQAQIKTMLTLLVLAVTAMVVPMMTVEGYYLNEILFQDSTTHSLKYLFLFIAGASLLFPNSKRQSETGEYQFLILMIVLGGFFLIQVRNLLLFYVALELVSITSYVLISFAFGRKGFEAGIKYLLFGAMSSGLMLYGLSLIYGLIGGLEISQIAEVYMQGYDTTWLNLSLLLFMVGIFFKLSVVPFHIWSPDVYQAGPISAVALISVLPKIAVLVFFFHFTQSIAVLGYNIFDWKQVLSAIALISMFVGNLSALLQDNAKRMMAYSSIAHAGTLLIAIVVGSDFAYEAMLFYAVVYGVMNIALFYFIDWMEENDIQNISELAGLGKQFPLWGVAVTIVLLSLVGLPPTGGFSAKLLIFSALWEEYLKLDQAFLLWLFALGLLNAALSLFYYLKIPFYLFVKPAVADLSPQLSIRRLIYLSIAALVVLVAFFKTDWVLGLMV</sequence>
<feature type="transmembrane region" description="Helical" evidence="5">
    <location>
        <begin position="244"/>
        <end position="268"/>
    </location>
</feature>
<comment type="catalytic activity">
    <reaction evidence="5">
        <text>a quinone + NADH + 5 H(+)(in) = a quinol + NAD(+) + 4 H(+)(out)</text>
        <dbReference type="Rhea" id="RHEA:57888"/>
        <dbReference type="ChEBI" id="CHEBI:15378"/>
        <dbReference type="ChEBI" id="CHEBI:24646"/>
        <dbReference type="ChEBI" id="CHEBI:57540"/>
        <dbReference type="ChEBI" id="CHEBI:57945"/>
        <dbReference type="ChEBI" id="CHEBI:132124"/>
    </reaction>
</comment>
<dbReference type="PANTHER" id="PTHR22773">
    <property type="entry name" value="NADH DEHYDROGENASE"/>
    <property type="match status" value="1"/>
</dbReference>
<keyword evidence="5" id="KW-1003">Cell membrane</keyword>
<keyword evidence="5" id="KW-0874">Quinone</keyword>
<dbReference type="Proteomes" id="UP001300692">
    <property type="component" value="Unassembled WGS sequence"/>
</dbReference>
<evidence type="ECO:0000313" key="9">
    <source>
        <dbReference type="Proteomes" id="UP001300692"/>
    </source>
</evidence>
<evidence type="ECO:0000256" key="5">
    <source>
        <dbReference type="HAMAP-Rule" id="MF_00445"/>
    </source>
</evidence>
<evidence type="ECO:0000256" key="4">
    <source>
        <dbReference type="ARBA" id="ARBA00023136"/>
    </source>
</evidence>
<keyword evidence="4 5" id="KW-0472">Membrane</keyword>
<keyword evidence="5" id="KW-0520">NAD</keyword>
<keyword evidence="9" id="KW-1185">Reference proteome</keyword>
<feature type="transmembrane region" description="Helical" evidence="5">
    <location>
        <begin position="331"/>
        <end position="350"/>
    </location>
</feature>
<evidence type="ECO:0000256" key="2">
    <source>
        <dbReference type="ARBA" id="ARBA00022692"/>
    </source>
</evidence>
<dbReference type="RefSeq" id="WP_264138096.1">
    <property type="nucleotide sequence ID" value="NZ_JAOYOD010000001.1"/>
</dbReference>
<comment type="subcellular location">
    <subcellularLocation>
        <location evidence="5">Cell membrane</location>
        <topology evidence="5">Multi-pass membrane protein</topology>
    </subcellularLocation>
    <subcellularLocation>
        <location evidence="1">Endomembrane system</location>
        <topology evidence="1">Multi-pass membrane protein</topology>
    </subcellularLocation>
    <subcellularLocation>
        <location evidence="6">Membrane</location>
        <topology evidence="6">Multi-pass membrane protein</topology>
    </subcellularLocation>
</comment>
<gene>
    <name evidence="5" type="primary">nuoN</name>
    <name evidence="8" type="ORF">N7U62_11400</name>
</gene>
<feature type="transmembrane region" description="Helical" evidence="5">
    <location>
        <begin position="208"/>
        <end position="232"/>
    </location>
</feature>
<feature type="transmembrane region" description="Helical" evidence="5">
    <location>
        <begin position="136"/>
        <end position="155"/>
    </location>
</feature>
<keyword evidence="5" id="KW-0813">Transport</keyword>
<feature type="domain" description="NADH:quinone oxidoreductase/Mrp antiporter transmembrane" evidence="7">
    <location>
        <begin position="132"/>
        <end position="408"/>
    </location>
</feature>
<name>A0ABT3CUF8_9BACT</name>
<feature type="transmembrane region" description="Helical" evidence="5">
    <location>
        <begin position="52"/>
        <end position="74"/>
    </location>
</feature>
<feature type="transmembrane region" description="Helical" evidence="5">
    <location>
        <begin position="371"/>
        <end position="395"/>
    </location>
</feature>